<evidence type="ECO:0000313" key="1">
    <source>
        <dbReference type="EMBL" id="KAI0042031.1"/>
    </source>
</evidence>
<reference evidence="1" key="2">
    <citation type="journal article" date="2022" name="New Phytol.">
        <title>Evolutionary transition to the ectomycorrhizal habit in the genomes of a hyperdiverse lineage of mushroom-forming fungi.</title>
        <authorList>
            <person name="Looney B."/>
            <person name="Miyauchi S."/>
            <person name="Morin E."/>
            <person name="Drula E."/>
            <person name="Courty P.E."/>
            <person name="Kohler A."/>
            <person name="Kuo A."/>
            <person name="LaButti K."/>
            <person name="Pangilinan J."/>
            <person name="Lipzen A."/>
            <person name="Riley R."/>
            <person name="Andreopoulos W."/>
            <person name="He G."/>
            <person name="Johnson J."/>
            <person name="Nolan M."/>
            <person name="Tritt A."/>
            <person name="Barry K.W."/>
            <person name="Grigoriev I.V."/>
            <person name="Nagy L.G."/>
            <person name="Hibbett D."/>
            <person name="Henrissat B."/>
            <person name="Matheny P.B."/>
            <person name="Labbe J."/>
            <person name="Martin F.M."/>
        </authorList>
    </citation>
    <scope>NUCLEOTIDE SEQUENCE</scope>
    <source>
        <strain evidence="1">FP105234-sp</strain>
    </source>
</reference>
<accession>A0ACB8REG3</accession>
<evidence type="ECO:0000313" key="2">
    <source>
        <dbReference type="Proteomes" id="UP000814033"/>
    </source>
</evidence>
<protein>
    <submittedName>
        <fullName evidence="1">Uncharacterized protein</fullName>
    </submittedName>
</protein>
<comment type="caution">
    <text evidence="1">The sequence shown here is derived from an EMBL/GenBank/DDBJ whole genome shotgun (WGS) entry which is preliminary data.</text>
</comment>
<sequence length="310" mass="34248">MMISLEEFDYTSLVPPPAPGTTWTVTMISYSPEPASQETMELPHSTLLVCHDAGTTRGLPISRSTIKPALPTRMILSNAFLPHADALKPFLDTLPAPFSWTVSDAGLDAQDTPVFAKLELTAGKLNKTGGQYFRQERYADAVEASTDALKVLEHATALWPQLVSSSTCRLRAALIINRTMARICWLDDEEYGKDEGQWAVLRDAHAAEEADPTYLDGYLMQAFVYNLEGNRGATHRREVLQRALGNVSDKDVPVVKMLDKPFKGFLGVTPFQSDTHDVDVCNLHVSLGIENPCSMCLLEGWKNEGVDSKY</sequence>
<name>A0ACB8REG3_9AGAM</name>
<dbReference type="Proteomes" id="UP000814033">
    <property type="component" value="Unassembled WGS sequence"/>
</dbReference>
<organism evidence="1 2">
    <name type="scientific">Auriscalpium vulgare</name>
    <dbReference type="NCBI Taxonomy" id="40419"/>
    <lineage>
        <taxon>Eukaryota</taxon>
        <taxon>Fungi</taxon>
        <taxon>Dikarya</taxon>
        <taxon>Basidiomycota</taxon>
        <taxon>Agaricomycotina</taxon>
        <taxon>Agaricomycetes</taxon>
        <taxon>Russulales</taxon>
        <taxon>Auriscalpiaceae</taxon>
        <taxon>Auriscalpium</taxon>
    </lineage>
</organism>
<dbReference type="EMBL" id="MU276088">
    <property type="protein sequence ID" value="KAI0042031.1"/>
    <property type="molecule type" value="Genomic_DNA"/>
</dbReference>
<proteinExistence type="predicted"/>
<gene>
    <name evidence="1" type="ORF">FA95DRAFT_1576005</name>
</gene>
<keyword evidence="2" id="KW-1185">Reference proteome</keyword>
<reference evidence="1" key="1">
    <citation type="submission" date="2021-02" db="EMBL/GenBank/DDBJ databases">
        <authorList>
            <consortium name="DOE Joint Genome Institute"/>
            <person name="Ahrendt S."/>
            <person name="Looney B.P."/>
            <person name="Miyauchi S."/>
            <person name="Morin E."/>
            <person name="Drula E."/>
            <person name="Courty P.E."/>
            <person name="Chicoki N."/>
            <person name="Fauchery L."/>
            <person name="Kohler A."/>
            <person name="Kuo A."/>
            <person name="Labutti K."/>
            <person name="Pangilinan J."/>
            <person name="Lipzen A."/>
            <person name="Riley R."/>
            <person name="Andreopoulos W."/>
            <person name="He G."/>
            <person name="Johnson J."/>
            <person name="Barry K.W."/>
            <person name="Grigoriev I.V."/>
            <person name="Nagy L."/>
            <person name="Hibbett D."/>
            <person name="Henrissat B."/>
            <person name="Matheny P.B."/>
            <person name="Labbe J."/>
            <person name="Martin F."/>
        </authorList>
    </citation>
    <scope>NUCLEOTIDE SEQUENCE</scope>
    <source>
        <strain evidence="1">FP105234-sp</strain>
    </source>
</reference>